<accession>A0ABR2CP33</accession>
<evidence type="ECO:0000313" key="2">
    <source>
        <dbReference type="EMBL" id="KAK8520624.1"/>
    </source>
</evidence>
<evidence type="ECO:0000256" key="1">
    <source>
        <dbReference type="SAM" id="MobiDB-lite"/>
    </source>
</evidence>
<reference evidence="2 3" key="1">
    <citation type="journal article" date="2024" name="G3 (Bethesda)">
        <title>Genome assembly of Hibiscus sabdariffa L. provides insights into metabolisms of medicinal natural products.</title>
        <authorList>
            <person name="Kim T."/>
        </authorList>
    </citation>
    <scope>NUCLEOTIDE SEQUENCE [LARGE SCALE GENOMIC DNA]</scope>
    <source>
        <strain evidence="2">TK-2024</strain>
        <tissue evidence="2">Old leaves</tissue>
    </source>
</reference>
<dbReference type="Proteomes" id="UP001472677">
    <property type="component" value="Unassembled WGS sequence"/>
</dbReference>
<feature type="region of interest" description="Disordered" evidence="1">
    <location>
        <begin position="1"/>
        <end position="56"/>
    </location>
</feature>
<organism evidence="2 3">
    <name type="scientific">Hibiscus sabdariffa</name>
    <name type="common">roselle</name>
    <dbReference type="NCBI Taxonomy" id="183260"/>
    <lineage>
        <taxon>Eukaryota</taxon>
        <taxon>Viridiplantae</taxon>
        <taxon>Streptophyta</taxon>
        <taxon>Embryophyta</taxon>
        <taxon>Tracheophyta</taxon>
        <taxon>Spermatophyta</taxon>
        <taxon>Magnoliopsida</taxon>
        <taxon>eudicotyledons</taxon>
        <taxon>Gunneridae</taxon>
        <taxon>Pentapetalae</taxon>
        <taxon>rosids</taxon>
        <taxon>malvids</taxon>
        <taxon>Malvales</taxon>
        <taxon>Malvaceae</taxon>
        <taxon>Malvoideae</taxon>
        <taxon>Hibiscus</taxon>
    </lineage>
</organism>
<protein>
    <submittedName>
        <fullName evidence="2">Uncharacterized protein</fullName>
    </submittedName>
</protein>
<dbReference type="EMBL" id="JBBPBM010000049">
    <property type="protein sequence ID" value="KAK8520624.1"/>
    <property type="molecule type" value="Genomic_DNA"/>
</dbReference>
<evidence type="ECO:0000313" key="3">
    <source>
        <dbReference type="Proteomes" id="UP001472677"/>
    </source>
</evidence>
<name>A0ABR2CP33_9ROSI</name>
<comment type="caution">
    <text evidence="2">The sequence shown here is derived from an EMBL/GenBank/DDBJ whole genome shotgun (WGS) entry which is preliminary data.</text>
</comment>
<proteinExistence type="predicted"/>
<gene>
    <name evidence="2" type="ORF">V6N12_004558</name>
</gene>
<sequence>MSWEESSGLRDMKPTTTTPSGERGSEGEEGGNGGGGFEEEVDMGEGGGRVKTRIEGGFEESMVEKWEDKTGCYVG</sequence>
<keyword evidence="3" id="KW-1185">Reference proteome</keyword>